<dbReference type="CDD" id="cd17546">
    <property type="entry name" value="REC_hyHK_CKI1_RcsC-like"/>
    <property type="match status" value="1"/>
</dbReference>
<dbReference type="PROSITE" id="PS50110">
    <property type="entry name" value="RESPONSE_REGULATORY"/>
    <property type="match status" value="1"/>
</dbReference>
<dbReference type="RefSeq" id="WP_264823356.1">
    <property type="nucleotide sequence ID" value="NZ_JAKNQT010000001.1"/>
</dbReference>
<dbReference type="InterPro" id="IPR011006">
    <property type="entry name" value="CheY-like_superfamily"/>
</dbReference>
<keyword evidence="2" id="KW-0902">Two-component regulatory system</keyword>
<evidence type="ECO:0000313" key="7">
    <source>
        <dbReference type="Proteomes" id="UP001321125"/>
    </source>
</evidence>
<dbReference type="SUPFAM" id="SSF52172">
    <property type="entry name" value="CheY-like"/>
    <property type="match status" value="1"/>
</dbReference>
<comment type="caution">
    <text evidence="6">The sequence shown here is derived from an EMBL/GenBank/DDBJ whole genome shotgun (WGS) entry which is preliminary data.</text>
</comment>
<dbReference type="InterPro" id="IPR001789">
    <property type="entry name" value="Sig_transdc_resp-reg_receiver"/>
</dbReference>
<dbReference type="PANTHER" id="PTHR45339">
    <property type="entry name" value="HYBRID SIGNAL TRANSDUCTION HISTIDINE KINASE J"/>
    <property type="match status" value="1"/>
</dbReference>
<keyword evidence="4" id="KW-0472">Membrane</keyword>
<evidence type="ECO:0000256" key="4">
    <source>
        <dbReference type="SAM" id="Phobius"/>
    </source>
</evidence>
<dbReference type="Pfam" id="PF00072">
    <property type="entry name" value="Response_reg"/>
    <property type="match status" value="1"/>
</dbReference>
<proteinExistence type="predicted"/>
<dbReference type="Proteomes" id="UP001321125">
    <property type="component" value="Unassembled WGS sequence"/>
</dbReference>
<dbReference type="SMART" id="SM00448">
    <property type="entry name" value="REC"/>
    <property type="match status" value="1"/>
</dbReference>
<keyword evidence="1 3" id="KW-0597">Phosphoprotein</keyword>
<protein>
    <submittedName>
        <fullName evidence="6">Response regulator</fullName>
    </submittedName>
</protein>
<name>A0ABT4IU83_9GAMM</name>
<evidence type="ECO:0000259" key="5">
    <source>
        <dbReference type="PROSITE" id="PS50110"/>
    </source>
</evidence>
<evidence type="ECO:0000256" key="2">
    <source>
        <dbReference type="ARBA" id="ARBA00023012"/>
    </source>
</evidence>
<evidence type="ECO:0000256" key="3">
    <source>
        <dbReference type="PROSITE-ProRule" id="PRU00169"/>
    </source>
</evidence>
<dbReference type="EMBL" id="JAKNQU010000002">
    <property type="protein sequence ID" value="MCZ0927005.1"/>
    <property type="molecule type" value="Genomic_DNA"/>
</dbReference>
<dbReference type="PANTHER" id="PTHR45339:SF1">
    <property type="entry name" value="HYBRID SIGNAL TRANSDUCTION HISTIDINE KINASE J"/>
    <property type="match status" value="1"/>
</dbReference>
<evidence type="ECO:0000256" key="1">
    <source>
        <dbReference type="ARBA" id="ARBA00022553"/>
    </source>
</evidence>
<keyword evidence="4" id="KW-0812">Transmembrane</keyword>
<keyword evidence="7" id="KW-1185">Reference proteome</keyword>
<feature type="modified residue" description="4-aspartylphosphate" evidence="3">
    <location>
        <position position="310"/>
    </location>
</feature>
<dbReference type="Gene3D" id="3.40.50.2300">
    <property type="match status" value="1"/>
</dbReference>
<feature type="transmembrane region" description="Helical" evidence="4">
    <location>
        <begin position="12"/>
        <end position="39"/>
    </location>
</feature>
<accession>A0ABT4IU83</accession>
<evidence type="ECO:0000313" key="6">
    <source>
        <dbReference type="EMBL" id="MCZ0927005.1"/>
    </source>
</evidence>
<gene>
    <name evidence="6" type="ORF">L0635_07910</name>
</gene>
<feature type="transmembrane region" description="Helical" evidence="4">
    <location>
        <begin position="51"/>
        <end position="74"/>
    </location>
</feature>
<organism evidence="6 7">
    <name type="scientific">Vreelandella janggokensis</name>
    <dbReference type="NCBI Taxonomy" id="370767"/>
    <lineage>
        <taxon>Bacteria</taxon>
        <taxon>Pseudomonadati</taxon>
        <taxon>Pseudomonadota</taxon>
        <taxon>Gammaproteobacteria</taxon>
        <taxon>Oceanospirillales</taxon>
        <taxon>Halomonadaceae</taxon>
        <taxon>Vreelandella</taxon>
    </lineage>
</organism>
<keyword evidence="4" id="KW-1133">Transmembrane helix</keyword>
<reference evidence="6 7" key="1">
    <citation type="submission" date="2022-02" db="EMBL/GenBank/DDBJ databases">
        <title>Study of halophilic communities from a Mexican lake.</title>
        <authorList>
            <person name="Hernandez-Soto L.M."/>
            <person name="Martinez-Abarca F."/>
            <person name="Ramirez-Saad H.C."/>
            <person name="Aguirre-Garrido J.F."/>
        </authorList>
    </citation>
    <scope>NUCLEOTIDE SEQUENCE [LARGE SCALE GENOMIC DNA]</scope>
    <source>
        <strain evidence="6 7">Hjan13</strain>
    </source>
</reference>
<feature type="domain" description="Response regulatory" evidence="5">
    <location>
        <begin position="261"/>
        <end position="380"/>
    </location>
</feature>
<sequence length="390" mass="43619">MQPSQREHFWNTLIWPVLWPLLLLQATLVVLCVLLVWLIGWVSPGYASWSISLWLMLALLVGSCLNVAAFLMLVKSRAKHKEARLMQQLVELERHTQAISQQMSTAYPQQASTLDELPKTPPFARIANVNRVLAGLSTSMADGSSSTPEKPASADEDAKVLLDDLHDQQQQVKRLLAGRDRAREESRLKSEYLGLLQRETDALFARLSEQLNSEVSEDCRANMLEVRERIADIRALLMNLVQDRDVQTETSDPAPVAMSLRVLVVDDGPVNLMLARQMLENHGLYVEGVSSGEQALERQQQSDFDLVFMDIFMPTLSGLETTRRWREVEATQGSRKSVLVALTANADNMGQDECLSAGLDDLLTKPYQPDTLLGIIAKWFPDNQRAPSGA</sequence>